<sequence>MERKNAGIGDVIKAVDVASAKELQELARIRKSVDSLKGHFVVQDEKIPRTVAAREKNAKESVSETVSPEKEAANEIVAAMKKLNLGGAPRYESSTAASEPTPTRKTTSARERRQQPEKDDLTPAQMTDAANQAKKVFSRAAGANKTKPKAVTRDARGRFSGSKAASDEVRAEHIEKTRHFNEEKEQEERESFLKKLTKAAGELENPSETRAVDAVGYAVGGPLWAIGKELGGITKEVGGTVNNARKSMAEVFKGDDDGKRRGLFGRRKSQSSADVVQLNTQKRTVQELEDQTDAIKEGDQKIIDRLDKIEGNTGKKGGGIFSRLFNLFGKGGKGLVTLLGGLLGGRLLGKIIGGKLGGRAVGKIGAMALGGLGLKKMVRSLFGGAGSGAALADGGGALAAKGVGRLGIKALGKGMLRAIPIVGTIAGGIYDGVTGWSNADAQRKAFGLSDGEDPTTQQKTAYTLANILDMGGLIAGLSGAIGSALKSMGFDAIGNMLQSFSTDSIAQAIDGSLTSVGNYISNLGETITSTFDTYTAKVGETVSGWFGTIKTELTNKLDSVVNFFTVENLKKVFEGAINSIIDFIKHPVDHITSGAKQAYKKVEEKVSGIWDAAGDVVEDLKKGAIKTFDSAGEAIQGGRKAIVHGTETLLTKAVDTAKTAPQKAGEAIKSVTDSNVVEMAKSGAQKLQASIGQTSASFTNTVRAAGTSDSAYNTDKARFNVGLDAKLPKLNSDGHKWLADNADYFSRLEQEYNLEPGVLSAVSAVESSGGQRTGHPRDKNGKVLSTALGPFQILKGTRSDLGLSDADAMDPSKSAEAAARYLSMLKKRYNGDQGKAIAAYHAGMGNIDKGRLVDGTGEYVTRVRGYQEQINKGAIFDSKVDNSKPVASPLLGNGVPANAAIDEATGLVFTPGESPFKKGGMVDKLGEKVGVNDLVEKFMNGRGMRQQVVQGTLAERAYGPGVSAPGSEDLPTAIQPKDIQQPTARIPIDGRTISDLGGSGAKPTMQLADNTVTLDSETKRIFARMTAILDRIEGHTKDAAKNHGATIKVTTPQPGVTKTVPLSIDDPLMNEYARVD</sequence>
<dbReference type="AlphaFoldDB" id="A0A5T8WJ42"/>
<accession>A0A5T8WJ42</accession>
<dbReference type="CDD" id="cd00254">
    <property type="entry name" value="LT-like"/>
    <property type="match status" value="1"/>
</dbReference>
<evidence type="ECO:0000259" key="2">
    <source>
        <dbReference type="Pfam" id="PF01464"/>
    </source>
</evidence>
<comment type="caution">
    <text evidence="3">The sequence shown here is derived from an EMBL/GenBank/DDBJ whole genome shotgun (WGS) entry which is preliminary data.</text>
</comment>
<feature type="compositionally biased region" description="Polar residues" evidence="1">
    <location>
        <begin position="92"/>
        <end position="106"/>
    </location>
</feature>
<dbReference type="Pfam" id="PF01464">
    <property type="entry name" value="SLT"/>
    <property type="match status" value="1"/>
</dbReference>
<protein>
    <submittedName>
        <fullName evidence="3">Lytic transglycosylase domain-containing protein</fullName>
    </submittedName>
</protein>
<dbReference type="Gene3D" id="1.20.120.20">
    <property type="entry name" value="Apolipoprotein"/>
    <property type="match status" value="1"/>
</dbReference>
<dbReference type="InterPro" id="IPR008258">
    <property type="entry name" value="Transglycosylase_SLT_dom_1"/>
</dbReference>
<feature type="compositionally biased region" description="Basic and acidic residues" evidence="1">
    <location>
        <begin position="108"/>
        <end position="121"/>
    </location>
</feature>
<evidence type="ECO:0000256" key="1">
    <source>
        <dbReference type="SAM" id="MobiDB-lite"/>
    </source>
</evidence>
<reference evidence="3" key="1">
    <citation type="submission" date="2018-08" db="EMBL/GenBank/DDBJ databases">
        <authorList>
            <consortium name="PulseNet: The National Subtyping Network for Foodborne Disease Surveillance"/>
            <person name="Tarr C.L."/>
            <person name="Trees E."/>
            <person name="Katz L.S."/>
            <person name="Carleton-Romer H.A."/>
            <person name="Stroika S."/>
            <person name="Kucerova Z."/>
            <person name="Roache K.F."/>
            <person name="Sabol A.L."/>
            <person name="Besser J."/>
            <person name="Gerner-Smidt P."/>
        </authorList>
    </citation>
    <scope>NUCLEOTIDE SEQUENCE</scope>
    <source>
        <strain evidence="3">PNUSAS050161</strain>
    </source>
</reference>
<feature type="region of interest" description="Disordered" evidence="1">
    <location>
        <begin position="88"/>
        <end position="165"/>
    </location>
</feature>
<dbReference type="SUPFAM" id="SSF53955">
    <property type="entry name" value="Lysozyme-like"/>
    <property type="match status" value="1"/>
</dbReference>
<proteinExistence type="predicted"/>
<evidence type="ECO:0000313" key="3">
    <source>
        <dbReference type="EMBL" id="EBN8299743.1"/>
    </source>
</evidence>
<name>A0A5T8WJ42_SALER</name>
<dbReference type="EMBL" id="AAGGXD010000012">
    <property type="protein sequence ID" value="EBN8299743.1"/>
    <property type="molecule type" value="Genomic_DNA"/>
</dbReference>
<dbReference type="InterPro" id="IPR023346">
    <property type="entry name" value="Lysozyme-like_dom_sf"/>
</dbReference>
<organism evidence="3">
    <name type="scientific">Salmonella enterica</name>
    <name type="common">Salmonella choleraesuis</name>
    <dbReference type="NCBI Taxonomy" id="28901"/>
    <lineage>
        <taxon>Bacteria</taxon>
        <taxon>Pseudomonadati</taxon>
        <taxon>Pseudomonadota</taxon>
        <taxon>Gammaproteobacteria</taxon>
        <taxon>Enterobacterales</taxon>
        <taxon>Enterobacteriaceae</taxon>
        <taxon>Salmonella</taxon>
    </lineage>
</organism>
<gene>
    <name evidence="3" type="ORF">D1D77_08330</name>
</gene>
<feature type="domain" description="Transglycosylase SLT" evidence="2">
    <location>
        <begin position="744"/>
        <end position="849"/>
    </location>
</feature>
<dbReference type="Gene3D" id="1.10.530.10">
    <property type="match status" value="1"/>
</dbReference>